<evidence type="ECO:0000313" key="4">
    <source>
        <dbReference type="Proteomes" id="UP000193083"/>
    </source>
</evidence>
<dbReference type="AlphaFoldDB" id="A0A1X7PRR9"/>
<dbReference type="GO" id="GO:0016491">
    <property type="term" value="F:oxidoreductase activity"/>
    <property type="evidence" value="ECO:0007669"/>
    <property type="project" value="UniProtKB-KW"/>
</dbReference>
<dbReference type="PROSITE" id="PS00061">
    <property type="entry name" value="ADH_SHORT"/>
    <property type="match status" value="1"/>
</dbReference>
<protein>
    <submittedName>
        <fullName evidence="3">3-oxoacyl-[acyl-carrier protein] reductase</fullName>
    </submittedName>
</protein>
<dbReference type="SUPFAM" id="SSF51735">
    <property type="entry name" value="NAD(P)-binding Rossmann-fold domains"/>
    <property type="match status" value="1"/>
</dbReference>
<dbReference type="PANTHER" id="PTHR24321">
    <property type="entry name" value="DEHYDROGENASES, SHORT CHAIN"/>
    <property type="match status" value="1"/>
</dbReference>
<dbReference type="CDD" id="cd05233">
    <property type="entry name" value="SDR_c"/>
    <property type="match status" value="1"/>
</dbReference>
<dbReference type="PRINTS" id="PR00080">
    <property type="entry name" value="SDRFAMILY"/>
</dbReference>
<organism evidence="3 4">
    <name type="scientific">Mesorhizobium australicum</name>
    <dbReference type="NCBI Taxonomy" id="536018"/>
    <lineage>
        <taxon>Bacteria</taxon>
        <taxon>Pseudomonadati</taxon>
        <taxon>Pseudomonadota</taxon>
        <taxon>Alphaproteobacteria</taxon>
        <taxon>Hyphomicrobiales</taxon>
        <taxon>Phyllobacteriaceae</taxon>
        <taxon>Mesorhizobium</taxon>
    </lineage>
</organism>
<sequence>MNIYDLKTKRALVTGGGSGIGFATAQLYLQSGASVELWGRDQSKLEKARSELEPLGEVHIASVDVADGRKVAAAAEALLSRWGGLDILFNCAGHSTRVALLAELSDEDWRQAIGINLDSAFYTCRAFVPGMVAQGWGRIVNTTSQAGKDGNPLMAGYVSAKAGIIGLTKSLGKELAKTGVLVNAICPTVFDTPLVADTVERAPDAMAAAVAKIPMERMGRPEEAAELVAWLSSDACSFNTGVTFDLSGGRAVY</sequence>
<accession>A0A1X7PRR9</accession>
<dbReference type="OrthoDB" id="9803333at2"/>
<comment type="similarity">
    <text evidence="1">Belongs to the short-chain dehydrogenases/reductases (SDR) family.</text>
</comment>
<evidence type="ECO:0000313" key="3">
    <source>
        <dbReference type="EMBL" id="SMH54687.1"/>
    </source>
</evidence>
<dbReference type="RefSeq" id="WP_085466779.1">
    <property type="nucleotide sequence ID" value="NZ_FXBL01000004.1"/>
</dbReference>
<dbReference type="PRINTS" id="PR00081">
    <property type="entry name" value="GDHRDH"/>
</dbReference>
<proteinExistence type="inferred from homology"/>
<dbReference type="InterPro" id="IPR002347">
    <property type="entry name" value="SDR_fam"/>
</dbReference>
<evidence type="ECO:0000256" key="2">
    <source>
        <dbReference type="ARBA" id="ARBA00023002"/>
    </source>
</evidence>
<dbReference type="InterPro" id="IPR020904">
    <property type="entry name" value="Sc_DH/Rdtase_CS"/>
</dbReference>
<dbReference type="PANTHER" id="PTHR24321:SF15">
    <property type="entry name" value="OXIDOREDUCTASE UCPA"/>
    <property type="match status" value="1"/>
</dbReference>
<keyword evidence="4" id="KW-1185">Reference proteome</keyword>
<dbReference type="EMBL" id="FXBL01000004">
    <property type="protein sequence ID" value="SMH54687.1"/>
    <property type="molecule type" value="Genomic_DNA"/>
</dbReference>
<keyword evidence="2" id="KW-0560">Oxidoreductase</keyword>
<dbReference type="Pfam" id="PF13561">
    <property type="entry name" value="adh_short_C2"/>
    <property type="match status" value="1"/>
</dbReference>
<dbReference type="InterPro" id="IPR036291">
    <property type="entry name" value="NAD(P)-bd_dom_sf"/>
</dbReference>
<gene>
    <name evidence="3" type="ORF">SAMN02982922_5150</name>
</gene>
<reference evidence="3 4" key="1">
    <citation type="submission" date="2017-04" db="EMBL/GenBank/DDBJ databases">
        <authorList>
            <person name="Afonso C.L."/>
            <person name="Miller P.J."/>
            <person name="Scott M.A."/>
            <person name="Spackman E."/>
            <person name="Goraichik I."/>
            <person name="Dimitrov K.M."/>
            <person name="Suarez D.L."/>
            <person name="Swayne D.E."/>
        </authorList>
    </citation>
    <scope>NUCLEOTIDE SEQUENCE [LARGE SCALE GENOMIC DNA]</scope>
    <source>
        <strain evidence="3 4">B5P</strain>
    </source>
</reference>
<dbReference type="Proteomes" id="UP000193083">
    <property type="component" value="Unassembled WGS sequence"/>
</dbReference>
<dbReference type="Gene3D" id="3.40.50.720">
    <property type="entry name" value="NAD(P)-binding Rossmann-like Domain"/>
    <property type="match status" value="1"/>
</dbReference>
<evidence type="ECO:0000256" key="1">
    <source>
        <dbReference type="ARBA" id="ARBA00006484"/>
    </source>
</evidence>
<dbReference type="FunFam" id="3.40.50.720:FF:000084">
    <property type="entry name" value="Short-chain dehydrogenase reductase"/>
    <property type="match status" value="1"/>
</dbReference>
<name>A0A1X7PRR9_9HYPH</name>